<name>A0A7C9HDA2_9BACT</name>
<reference evidence="1 2" key="1">
    <citation type="submission" date="2019-09" db="EMBL/GenBank/DDBJ databases">
        <title>Prevotella A2879 sp. nov., isolated from an abscess of a patient.</title>
        <authorList>
            <person name="Buhl M."/>
            <person name="Oberhettinger P."/>
        </authorList>
    </citation>
    <scope>NUCLEOTIDE SEQUENCE [LARGE SCALE GENOMIC DNA]</scope>
    <source>
        <strain evidence="1 2">A2879</strain>
    </source>
</reference>
<dbReference type="GeneID" id="66730592"/>
<dbReference type="AlphaFoldDB" id="A0A7C9HDA2"/>
<proteinExistence type="predicted"/>
<dbReference type="EMBL" id="VVIQ01000002">
    <property type="protein sequence ID" value="MUL27245.1"/>
    <property type="molecule type" value="Genomic_DNA"/>
</dbReference>
<evidence type="ECO:0008006" key="3">
    <source>
        <dbReference type="Google" id="ProtNLM"/>
    </source>
</evidence>
<comment type="caution">
    <text evidence="1">The sequence shown here is derived from an EMBL/GenBank/DDBJ whole genome shotgun (WGS) entry which is preliminary data.</text>
</comment>
<gene>
    <name evidence="1" type="ORF">F0475_02685</name>
</gene>
<protein>
    <recommendedName>
        <fullName evidence="3">Lipoprotein</fullName>
    </recommendedName>
</protein>
<organism evidence="1 2">
    <name type="scientific">Prevotella vespertina</name>
    <dbReference type="NCBI Taxonomy" id="2608404"/>
    <lineage>
        <taxon>Bacteria</taxon>
        <taxon>Pseudomonadati</taxon>
        <taxon>Bacteroidota</taxon>
        <taxon>Bacteroidia</taxon>
        <taxon>Bacteroidales</taxon>
        <taxon>Prevotellaceae</taxon>
        <taxon>Prevotella</taxon>
    </lineage>
</organism>
<sequence length="150" mass="17406">MEQNKILFIIGIMTMFSCHSIHKTMESGNGQLSNSEIIQLLTDDSVKYWIGVNFGSSFKFAREGLRFNSYNKKGDEEFTSQQDILFPKVFDVDGMRVFIYWKLPHPVEKLYPYVDYKIRKISKDTLVIGDYTDFVFVNGHGNAPNRELSK</sequence>
<evidence type="ECO:0000313" key="2">
    <source>
        <dbReference type="Proteomes" id="UP000482295"/>
    </source>
</evidence>
<dbReference type="PROSITE" id="PS51257">
    <property type="entry name" value="PROKAR_LIPOPROTEIN"/>
    <property type="match status" value="1"/>
</dbReference>
<accession>A0A7C9HDA2</accession>
<dbReference type="RefSeq" id="WP_008822864.1">
    <property type="nucleotide sequence ID" value="NZ_VVIQ01000002.1"/>
</dbReference>
<keyword evidence="2" id="KW-1185">Reference proteome</keyword>
<evidence type="ECO:0000313" key="1">
    <source>
        <dbReference type="EMBL" id="MUL27245.1"/>
    </source>
</evidence>
<dbReference type="Proteomes" id="UP000482295">
    <property type="component" value="Unassembled WGS sequence"/>
</dbReference>